<dbReference type="STRING" id="52670.A0A2I4DCA5"/>
<dbReference type="KEGG" id="alim:106537041"/>
<accession>A0A2I4DCA5</accession>
<dbReference type="Proteomes" id="UP000192220">
    <property type="component" value="Unplaced"/>
</dbReference>
<keyword evidence="5" id="KW-1185">Reference proteome</keyword>
<dbReference type="AlphaFoldDB" id="A0A2I4DCA5"/>
<evidence type="ECO:0000256" key="3">
    <source>
        <dbReference type="ARBA" id="ARBA00023157"/>
    </source>
</evidence>
<dbReference type="Gene3D" id="1.20.91.20">
    <property type="entry name" value="Anaphylotoxins (complement system)"/>
    <property type="match status" value="1"/>
</dbReference>
<dbReference type="InParanoid" id="A0A2I4DCA5"/>
<dbReference type="Pfam" id="PF01821">
    <property type="entry name" value="ANATO"/>
    <property type="match status" value="1"/>
</dbReference>
<evidence type="ECO:0000313" key="5">
    <source>
        <dbReference type="Proteomes" id="UP000192220"/>
    </source>
</evidence>
<organism evidence="5 6">
    <name type="scientific">Austrofundulus limnaeus</name>
    <name type="common">Annual killifish</name>
    <dbReference type="NCBI Taxonomy" id="52670"/>
    <lineage>
        <taxon>Eukaryota</taxon>
        <taxon>Metazoa</taxon>
        <taxon>Chordata</taxon>
        <taxon>Craniata</taxon>
        <taxon>Vertebrata</taxon>
        <taxon>Euteleostomi</taxon>
        <taxon>Actinopterygii</taxon>
        <taxon>Neopterygii</taxon>
        <taxon>Teleostei</taxon>
        <taxon>Neoteleostei</taxon>
        <taxon>Acanthomorphata</taxon>
        <taxon>Ovalentaria</taxon>
        <taxon>Atherinomorphae</taxon>
        <taxon>Cyprinodontiformes</taxon>
        <taxon>Rivulidae</taxon>
        <taxon>Austrofundulus</taxon>
    </lineage>
</organism>
<dbReference type="InterPro" id="IPR000020">
    <property type="entry name" value="Anaphylatoxin/fibulin"/>
</dbReference>
<reference evidence="6" key="1">
    <citation type="submission" date="2025-08" db="UniProtKB">
        <authorList>
            <consortium name="RefSeq"/>
        </authorList>
    </citation>
    <scope>IDENTIFICATION</scope>
    <source>
        <strain evidence="6">Quisiro</strain>
        <tissue evidence="6">Liver</tissue>
    </source>
</reference>
<evidence type="ECO:0000256" key="2">
    <source>
        <dbReference type="ARBA" id="ARBA00022525"/>
    </source>
</evidence>
<dbReference type="InterPro" id="IPR018081">
    <property type="entry name" value="Anaphylatoxin_comp_syst"/>
</dbReference>
<dbReference type="Pfam" id="PF00207">
    <property type="entry name" value="A2M"/>
    <property type="match status" value="1"/>
</dbReference>
<evidence type="ECO:0000256" key="1">
    <source>
        <dbReference type="ARBA" id="ARBA00004613"/>
    </source>
</evidence>
<keyword evidence="3" id="KW-1015">Disulfide bond</keyword>
<keyword evidence="2" id="KW-0964">Secreted</keyword>
<dbReference type="CDD" id="cd00017">
    <property type="entry name" value="ANATO"/>
    <property type="match status" value="1"/>
</dbReference>
<evidence type="ECO:0000259" key="4">
    <source>
        <dbReference type="SMART" id="SM00104"/>
    </source>
</evidence>
<feature type="domain" description="Anaphylatoxin-like" evidence="4">
    <location>
        <begin position="1"/>
        <end position="31"/>
    </location>
</feature>
<dbReference type="GO" id="GO:0004866">
    <property type="term" value="F:endopeptidase inhibitor activity"/>
    <property type="evidence" value="ECO:0007669"/>
    <property type="project" value="InterPro"/>
</dbReference>
<gene>
    <name evidence="6" type="primary">LOC106537041</name>
</gene>
<comment type="subcellular location">
    <subcellularLocation>
        <location evidence="1">Secreted</location>
    </subcellularLocation>
</comment>
<protein>
    <submittedName>
        <fullName evidence="6">Complement C3</fullName>
    </submittedName>
</protein>
<dbReference type="InterPro" id="IPR001599">
    <property type="entry name" value="Macroglobln_a2"/>
</dbReference>
<dbReference type="GeneID" id="106537041"/>
<dbReference type="SUPFAM" id="SSF47686">
    <property type="entry name" value="Anaphylotoxins (complement system)"/>
    <property type="match status" value="1"/>
</dbReference>
<dbReference type="OrthoDB" id="8961259at2759"/>
<dbReference type="GO" id="GO:0005576">
    <property type="term" value="C:extracellular region"/>
    <property type="evidence" value="ECO:0007669"/>
    <property type="project" value="UniProtKB-SubCell"/>
</dbReference>
<dbReference type="RefSeq" id="XP_013889861.1">
    <property type="nucleotide sequence ID" value="XM_014034407.1"/>
</dbReference>
<name>A0A2I4DCA5_AUSLI</name>
<dbReference type="Gene3D" id="2.20.130.20">
    <property type="match status" value="1"/>
</dbReference>
<evidence type="ECO:0000313" key="6">
    <source>
        <dbReference type="RefSeq" id="XP_013889861.1"/>
    </source>
</evidence>
<proteinExistence type="predicted"/>
<sequence length="125" mass="14184">MKEIPLSYTCERRAEYILDGQACVDAFLKCCNEMESQTDEMKEDHLKLARSEDDDSYMDSNEIVSRTNFPESWLWSDIILPACQQPNCESTTLMKAVPLPDSITTWQFTGISLSKTLGEQCATTV</sequence>
<dbReference type="SMART" id="SM00104">
    <property type="entry name" value="ANATO"/>
    <property type="match status" value="1"/>
</dbReference>